<comment type="caution">
    <text evidence="2">The sequence shown here is derived from an EMBL/GenBank/DDBJ whole genome shotgun (WGS) entry which is preliminary data.</text>
</comment>
<protein>
    <submittedName>
        <fullName evidence="2">Uncharacterized protein</fullName>
    </submittedName>
</protein>
<evidence type="ECO:0000313" key="3">
    <source>
        <dbReference type="Proteomes" id="UP000324222"/>
    </source>
</evidence>
<feature type="region of interest" description="Disordered" evidence="1">
    <location>
        <begin position="1"/>
        <end position="88"/>
    </location>
</feature>
<dbReference type="AlphaFoldDB" id="A0A5B7GPE5"/>
<sequence length="88" mass="9662">MIGVKGLDTAINRSSMTRKLPRQSASTAHRAAGPTTQLPSNRNKEHAPSPPHPLTVEESTHSYPKTGQYELSSIRRGTASWVTSRQPR</sequence>
<dbReference type="EMBL" id="VSRR010016230">
    <property type="protein sequence ID" value="MPC59077.1"/>
    <property type="molecule type" value="Genomic_DNA"/>
</dbReference>
<keyword evidence="3" id="KW-1185">Reference proteome</keyword>
<dbReference type="Proteomes" id="UP000324222">
    <property type="component" value="Unassembled WGS sequence"/>
</dbReference>
<feature type="compositionally biased region" description="Polar residues" evidence="1">
    <location>
        <begin position="61"/>
        <end position="71"/>
    </location>
</feature>
<name>A0A5B7GPE5_PORTR</name>
<reference evidence="2 3" key="1">
    <citation type="submission" date="2019-05" db="EMBL/GenBank/DDBJ databases">
        <title>Another draft genome of Portunus trituberculatus and its Hox gene families provides insights of decapod evolution.</title>
        <authorList>
            <person name="Jeong J.-H."/>
            <person name="Song I."/>
            <person name="Kim S."/>
            <person name="Choi T."/>
            <person name="Kim D."/>
            <person name="Ryu S."/>
            <person name="Kim W."/>
        </authorList>
    </citation>
    <scope>NUCLEOTIDE SEQUENCE [LARGE SCALE GENOMIC DNA]</scope>
    <source>
        <tissue evidence="2">Muscle</tissue>
    </source>
</reference>
<accession>A0A5B7GPE5</accession>
<evidence type="ECO:0000256" key="1">
    <source>
        <dbReference type="SAM" id="MobiDB-lite"/>
    </source>
</evidence>
<gene>
    <name evidence="2" type="ORF">E2C01_053092</name>
</gene>
<organism evidence="2 3">
    <name type="scientific">Portunus trituberculatus</name>
    <name type="common">Swimming crab</name>
    <name type="synonym">Neptunus trituberculatus</name>
    <dbReference type="NCBI Taxonomy" id="210409"/>
    <lineage>
        <taxon>Eukaryota</taxon>
        <taxon>Metazoa</taxon>
        <taxon>Ecdysozoa</taxon>
        <taxon>Arthropoda</taxon>
        <taxon>Crustacea</taxon>
        <taxon>Multicrustacea</taxon>
        <taxon>Malacostraca</taxon>
        <taxon>Eumalacostraca</taxon>
        <taxon>Eucarida</taxon>
        <taxon>Decapoda</taxon>
        <taxon>Pleocyemata</taxon>
        <taxon>Brachyura</taxon>
        <taxon>Eubrachyura</taxon>
        <taxon>Portunoidea</taxon>
        <taxon>Portunidae</taxon>
        <taxon>Portuninae</taxon>
        <taxon>Portunus</taxon>
    </lineage>
</organism>
<evidence type="ECO:0000313" key="2">
    <source>
        <dbReference type="EMBL" id="MPC59077.1"/>
    </source>
</evidence>
<proteinExistence type="predicted"/>
<feature type="compositionally biased region" description="Polar residues" evidence="1">
    <location>
        <begin position="11"/>
        <end position="27"/>
    </location>
</feature>